<keyword evidence="3" id="KW-1003">Cell membrane</keyword>
<feature type="transmembrane region" description="Helical" evidence="8">
    <location>
        <begin position="420"/>
        <end position="438"/>
    </location>
</feature>
<comment type="subcellular location">
    <subcellularLocation>
        <location evidence="1">Cell membrane</location>
        <topology evidence="1">Multi-pass membrane protein</topology>
    </subcellularLocation>
</comment>
<dbReference type="Proteomes" id="UP001180845">
    <property type="component" value="Unassembled WGS sequence"/>
</dbReference>
<feature type="transmembrane region" description="Helical" evidence="8">
    <location>
        <begin position="450"/>
        <end position="469"/>
    </location>
</feature>
<feature type="transmembrane region" description="Helical" evidence="8">
    <location>
        <begin position="281"/>
        <end position="304"/>
    </location>
</feature>
<feature type="compositionally biased region" description="Polar residues" evidence="7">
    <location>
        <begin position="488"/>
        <end position="497"/>
    </location>
</feature>
<dbReference type="Gene3D" id="1.20.1250.20">
    <property type="entry name" value="MFS general substrate transporter like domains"/>
    <property type="match status" value="1"/>
</dbReference>
<sequence length="539" mass="54685">MTANDAEADGGRPVQARLGEPAGRWILTATVLGSGMAALDATVVNIALPVLGRELNAGLVGLQWVINGYTLTLAALILLGGSLGDRYGRKRIFLVGTVWFALASLGCALAPTIEMLIGARALQGIGGALLTPGSLAIIQASFVSEHRSRAIGAWSGLAGIAGAVGPFLGGWLIAAGSWRWIFLLNLPLAVLVLVVTSRHVPESSTPATSHHPDIAGATLCALGLGGVTYALSVGGESGVTPAVIGVGLGGVVGLIAFVLVERFSARPMLPLGIFASRRFSAVNLVTLAVYAALGGVFFLLVLYLQVVAGFSPLLAGAALLPVTVIMLALSSRVGALAQRIGPRRPMALGPVVAATGLLLMLRIGPDASYLTEVLPAVAVFGFGLSITVAPLTSTALAAAGPQHTGLASGVNNAIARTAQMLAVAVLPVAAGISGGAYTRPALFSRGFDTAMLICVGLLVLGGVLSALSIPNSMLDTAEPVPRPAPSEPRQSPAQQRPTAPRESARQRSAQQGSAHRSHCAVDGPPLYSGNGAPGDEKSS</sequence>
<evidence type="ECO:0000256" key="5">
    <source>
        <dbReference type="ARBA" id="ARBA00022989"/>
    </source>
</evidence>
<feature type="transmembrane region" description="Helical" evidence="8">
    <location>
        <begin position="92"/>
        <end position="113"/>
    </location>
</feature>
<comment type="caution">
    <text evidence="10">The sequence shown here is derived from an EMBL/GenBank/DDBJ whole genome shotgun (WGS) entry which is preliminary data.</text>
</comment>
<dbReference type="InterPro" id="IPR011701">
    <property type="entry name" value="MFS"/>
</dbReference>
<dbReference type="InterPro" id="IPR036259">
    <property type="entry name" value="MFS_trans_sf"/>
</dbReference>
<dbReference type="Pfam" id="PF07690">
    <property type="entry name" value="MFS_1"/>
    <property type="match status" value="1"/>
</dbReference>
<gene>
    <name evidence="10" type="ORF">JOF55_001127</name>
</gene>
<keyword evidence="5 8" id="KW-1133">Transmembrane helix</keyword>
<feature type="transmembrane region" description="Helical" evidence="8">
    <location>
        <begin position="212"/>
        <end position="232"/>
    </location>
</feature>
<feature type="transmembrane region" description="Helical" evidence="8">
    <location>
        <begin position="25"/>
        <end position="48"/>
    </location>
</feature>
<dbReference type="CDD" id="cd17321">
    <property type="entry name" value="MFS_MMR_MDR_like"/>
    <property type="match status" value="1"/>
</dbReference>
<evidence type="ECO:0000259" key="9">
    <source>
        <dbReference type="PROSITE" id="PS50850"/>
    </source>
</evidence>
<dbReference type="EMBL" id="JAVDXW010000001">
    <property type="protein sequence ID" value="MDR7300946.1"/>
    <property type="molecule type" value="Genomic_DNA"/>
</dbReference>
<feature type="transmembrane region" description="Helical" evidence="8">
    <location>
        <begin position="60"/>
        <end position="80"/>
    </location>
</feature>
<feature type="region of interest" description="Disordered" evidence="7">
    <location>
        <begin position="477"/>
        <end position="539"/>
    </location>
</feature>
<evidence type="ECO:0000256" key="3">
    <source>
        <dbReference type="ARBA" id="ARBA00022475"/>
    </source>
</evidence>
<dbReference type="AlphaFoldDB" id="A0AAE3ZC37"/>
<evidence type="ECO:0000256" key="7">
    <source>
        <dbReference type="SAM" id="MobiDB-lite"/>
    </source>
</evidence>
<evidence type="ECO:0000256" key="4">
    <source>
        <dbReference type="ARBA" id="ARBA00022692"/>
    </source>
</evidence>
<feature type="transmembrane region" description="Helical" evidence="8">
    <location>
        <begin position="125"/>
        <end position="144"/>
    </location>
</feature>
<dbReference type="GO" id="GO:0005886">
    <property type="term" value="C:plasma membrane"/>
    <property type="evidence" value="ECO:0007669"/>
    <property type="project" value="UniProtKB-SubCell"/>
</dbReference>
<feature type="transmembrane region" description="Helical" evidence="8">
    <location>
        <begin position="310"/>
        <end position="335"/>
    </location>
</feature>
<evidence type="ECO:0000256" key="8">
    <source>
        <dbReference type="SAM" id="Phobius"/>
    </source>
</evidence>
<name>A0AAE3ZC37_9ACTN</name>
<dbReference type="SUPFAM" id="SSF103473">
    <property type="entry name" value="MFS general substrate transporter"/>
    <property type="match status" value="1"/>
</dbReference>
<keyword evidence="11" id="KW-1185">Reference proteome</keyword>
<dbReference type="NCBIfam" id="TIGR00711">
    <property type="entry name" value="efflux_EmrB"/>
    <property type="match status" value="1"/>
</dbReference>
<feature type="transmembrane region" description="Helical" evidence="8">
    <location>
        <begin position="180"/>
        <end position="200"/>
    </location>
</feature>
<evidence type="ECO:0000256" key="2">
    <source>
        <dbReference type="ARBA" id="ARBA00022448"/>
    </source>
</evidence>
<protein>
    <submittedName>
        <fullName evidence="10">EmrB/QacA subfamily drug resistance transporter</fullName>
    </submittedName>
</protein>
<feature type="transmembrane region" description="Helical" evidence="8">
    <location>
        <begin position="238"/>
        <end position="260"/>
    </location>
</feature>
<evidence type="ECO:0000313" key="11">
    <source>
        <dbReference type="Proteomes" id="UP001180845"/>
    </source>
</evidence>
<dbReference type="GO" id="GO:0022857">
    <property type="term" value="F:transmembrane transporter activity"/>
    <property type="evidence" value="ECO:0007669"/>
    <property type="project" value="InterPro"/>
</dbReference>
<dbReference type="Gene3D" id="1.20.1720.10">
    <property type="entry name" value="Multidrug resistance protein D"/>
    <property type="match status" value="1"/>
</dbReference>
<dbReference type="PANTHER" id="PTHR42718">
    <property type="entry name" value="MAJOR FACILITATOR SUPERFAMILY MULTIDRUG TRANSPORTER MFSC"/>
    <property type="match status" value="1"/>
</dbReference>
<feature type="transmembrane region" description="Helical" evidence="8">
    <location>
        <begin position="151"/>
        <end position="174"/>
    </location>
</feature>
<evidence type="ECO:0000256" key="1">
    <source>
        <dbReference type="ARBA" id="ARBA00004651"/>
    </source>
</evidence>
<accession>A0AAE3ZC37</accession>
<dbReference type="PROSITE" id="PS50850">
    <property type="entry name" value="MFS"/>
    <property type="match status" value="1"/>
</dbReference>
<keyword evidence="6 8" id="KW-0472">Membrane</keyword>
<dbReference type="InterPro" id="IPR004638">
    <property type="entry name" value="EmrB-like"/>
</dbReference>
<keyword evidence="4 8" id="KW-0812">Transmembrane</keyword>
<feature type="transmembrane region" description="Helical" evidence="8">
    <location>
        <begin position="376"/>
        <end position="399"/>
    </location>
</feature>
<dbReference type="RefSeq" id="WP_310270533.1">
    <property type="nucleotide sequence ID" value="NZ_JAVDXW010000001.1"/>
</dbReference>
<proteinExistence type="predicted"/>
<dbReference type="InterPro" id="IPR020846">
    <property type="entry name" value="MFS_dom"/>
</dbReference>
<dbReference type="PANTHER" id="PTHR42718:SF42">
    <property type="entry name" value="EXPORT PROTEIN"/>
    <property type="match status" value="1"/>
</dbReference>
<keyword evidence="2" id="KW-0813">Transport</keyword>
<evidence type="ECO:0000313" key="10">
    <source>
        <dbReference type="EMBL" id="MDR7300946.1"/>
    </source>
</evidence>
<feature type="domain" description="Major facilitator superfamily (MFS) profile" evidence="9">
    <location>
        <begin position="26"/>
        <end position="473"/>
    </location>
</feature>
<evidence type="ECO:0000256" key="6">
    <source>
        <dbReference type="ARBA" id="ARBA00023136"/>
    </source>
</evidence>
<reference evidence="10" key="1">
    <citation type="submission" date="2023-07" db="EMBL/GenBank/DDBJ databases">
        <title>Sequencing the genomes of 1000 actinobacteria strains.</title>
        <authorList>
            <person name="Klenk H.-P."/>
        </authorList>
    </citation>
    <scope>NUCLEOTIDE SEQUENCE</scope>
    <source>
        <strain evidence="10">DSM 45977</strain>
    </source>
</reference>
<organism evidence="10 11">
    <name type="scientific">Haloactinomyces albus</name>
    <dbReference type="NCBI Taxonomy" id="1352928"/>
    <lineage>
        <taxon>Bacteria</taxon>
        <taxon>Bacillati</taxon>
        <taxon>Actinomycetota</taxon>
        <taxon>Actinomycetes</taxon>
        <taxon>Actinopolysporales</taxon>
        <taxon>Actinopolysporaceae</taxon>
        <taxon>Haloactinomyces</taxon>
    </lineage>
</organism>
<feature type="transmembrane region" description="Helical" evidence="8">
    <location>
        <begin position="347"/>
        <end position="364"/>
    </location>
</feature>